<reference evidence="1 2" key="1">
    <citation type="submission" date="2016-04" db="EMBL/GenBank/DDBJ databases">
        <title>The genome of Intoshia linei affirms orthonectids as highly simplified spiralians.</title>
        <authorList>
            <person name="Mikhailov K.V."/>
            <person name="Slusarev G.S."/>
            <person name="Nikitin M.A."/>
            <person name="Logacheva M.D."/>
            <person name="Penin A."/>
            <person name="Aleoshin V."/>
            <person name="Panchin Y.V."/>
        </authorList>
    </citation>
    <scope>NUCLEOTIDE SEQUENCE [LARGE SCALE GENOMIC DNA]</scope>
    <source>
        <strain evidence="1">Intl2013</strain>
        <tissue evidence="1">Whole animal</tissue>
    </source>
</reference>
<proteinExistence type="predicted"/>
<gene>
    <name evidence="1" type="ORF">A3Q56_08441</name>
</gene>
<evidence type="ECO:0000313" key="1">
    <source>
        <dbReference type="EMBL" id="OAF63837.1"/>
    </source>
</evidence>
<comment type="caution">
    <text evidence="1">The sequence shown here is derived from an EMBL/GenBank/DDBJ whole genome shotgun (WGS) entry which is preliminary data.</text>
</comment>
<feature type="non-terminal residue" evidence="1">
    <location>
        <position position="80"/>
    </location>
</feature>
<accession>A0A177AP74</accession>
<name>A0A177AP74_9BILA</name>
<dbReference type="EMBL" id="LWCA01002482">
    <property type="protein sequence ID" value="OAF63837.1"/>
    <property type="molecule type" value="Genomic_DNA"/>
</dbReference>
<dbReference type="AlphaFoldDB" id="A0A177AP74"/>
<keyword evidence="2" id="KW-1185">Reference proteome</keyword>
<protein>
    <submittedName>
        <fullName evidence="1">Uncharacterized protein</fullName>
    </submittedName>
</protein>
<organism evidence="1 2">
    <name type="scientific">Intoshia linei</name>
    <dbReference type="NCBI Taxonomy" id="1819745"/>
    <lineage>
        <taxon>Eukaryota</taxon>
        <taxon>Metazoa</taxon>
        <taxon>Spiralia</taxon>
        <taxon>Lophotrochozoa</taxon>
        <taxon>Mesozoa</taxon>
        <taxon>Orthonectida</taxon>
        <taxon>Rhopaluridae</taxon>
        <taxon>Intoshia</taxon>
    </lineage>
</organism>
<evidence type="ECO:0000313" key="2">
    <source>
        <dbReference type="Proteomes" id="UP000078046"/>
    </source>
</evidence>
<dbReference type="Proteomes" id="UP000078046">
    <property type="component" value="Unassembled WGS sequence"/>
</dbReference>
<sequence>MRHFNQLKNYISTKKLSLHFDGRRCKDWSNNIVEELVVCVQYEENPGVAINVHHLKNVTSATLFCAIKKTIKTYGIIDNI</sequence>